<keyword evidence="1" id="KW-0472">Membrane</keyword>
<evidence type="ECO:0000256" key="1">
    <source>
        <dbReference type="SAM" id="Phobius"/>
    </source>
</evidence>
<sequence>MVFSKFCRIFKHYLILLLVNQMSSGLFRFIDALGRNMIAAITLGSLHFLMVFALGGFILAQAFGKARANVSTQNEDDVELSAVEKESTDEGGQNKKKGMILPFAPHSITFNDVKYSVDMPQRIDAIHGRVEIIKEGDPVKAVFIDRMSG</sequence>
<name>A0AA38U8W6_9ASTR</name>
<keyword evidence="1" id="KW-1133">Transmembrane helix</keyword>
<organism evidence="2 3">
    <name type="scientific">Centaurea solstitialis</name>
    <name type="common">yellow star-thistle</name>
    <dbReference type="NCBI Taxonomy" id="347529"/>
    <lineage>
        <taxon>Eukaryota</taxon>
        <taxon>Viridiplantae</taxon>
        <taxon>Streptophyta</taxon>
        <taxon>Embryophyta</taxon>
        <taxon>Tracheophyta</taxon>
        <taxon>Spermatophyta</taxon>
        <taxon>Magnoliopsida</taxon>
        <taxon>eudicotyledons</taxon>
        <taxon>Gunneridae</taxon>
        <taxon>Pentapetalae</taxon>
        <taxon>asterids</taxon>
        <taxon>campanulids</taxon>
        <taxon>Asterales</taxon>
        <taxon>Asteraceae</taxon>
        <taxon>Carduoideae</taxon>
        <taxon>Cardueae</taxon>
        <taxon>Centaureinae</taxon>
        <taxon>Centaurea</taxon>
    </lineage>
</organism>
<keyword evidence="3" id="KW-1185">Reference proteome</keyword>
<dbReference type="Proteomes" id="UP001172457">
    <property type="component" value="Chromosome 1"/>
</dbReference>
<accession>A0AA38U8W6</accession>
<dbReference type="EMBL" id="JARYMX010000001">
    <property type="protein sequence ID" value="KAJ9565287.1"/>
    <property type="molecule type" value="Genomic_DNA"/>
</dbReference>
<dbReference type="PANTHER" id="PTHR48040:SF65">
    <property type="entry name" value="AAA+ ATPASE DOMAIN, PLANT PDR ABC TRANSPORTER ASSOCIATED, ABC TRANSPORTER, G1"/>
    <property type="match status" value="1"/>
</dbReference>
<reference evidence="2" key="1">
    <citation type="submission" date="2023-03" db="EMBL/GenBank/DDBJ databases">
        <title>Chromosome-scale reference genome and RAD-based genetic map of yellow starthistle (Centaurea solstitialis) reveal putative structural variation and QTLs associated with invader traits.</title>
        <authorList>
            <person name="Reatini B."/>
            <person name="Cang F.A."/>
            <person name="Jiang Q."/>
            <person name="Mckibben M.T.W."/>
            <person name="Barker M.S."/>
            <person name="Rieseberg L.H."/>
            <person name="Dlugosch K.M."/>
        </authorList>
    </citation>
    <scope>NUCLEOTIDE SEQUENCE</scope>
    <source>
        <strain evidence="2">CAN-66</strain>
        <tissue evidence="2">Leaf</tissue>
    </source>
</reference>
<feature type="transmembrane region" description="Helical" evidence="1">
    <location>
        <begin position="12"/>
        <end position="30"/>
    </location>
</feature>
<evidence type="ECO:0000313" key="3">
    <source>
        <dbReference type="Proteomes" id="UP001172457"/>
    </source>
</evidence>
<keyword evidence="1" id="KW-0812">Transmembrane</keyword>
<protein>
    <submittedName>
        <fullName evidence="2">Uncharacterized protein</fullName>
    </submittedName>
</protein>
<evidence type="ECO:0000313" key="2">
    <source>
        <dbReference type="EMBL" id="KAJ9565287.1"/>
    </source>
</evidence>
<feature type="transmembrane region" description="Helical" evidence="1">
    <location>
        <begin position="36"/>
        <end position="60"/>
    </location>
</feature>
<dbReference type="PANTHER" id="PTHR48040">
    <property type="entry name" value="PLEIOTROPIC DRUG RESISTANCE PROTEIN 1-LIKE ISOFORM X1"/>
    <property type="match status" value="1"/>
</dbReference>
<gene>
    <name evidence="2" type="ORF">OSB04_001253</name>
</gene>
<comment type="caution">
    <text evidence="2">The sequence shown here is derived from an EMBL/GenBank/DDBJ whole genome shotgun (WGS) entry which is preliminary data.</text>
</comment>
<dbReference type="AlphaFoldDB" id="A0AA38U8W6"/>
<proteinExistence type="predicted"/>